<dbReference type="PANTHER" id="PTHR43056:SF10">
    <property type="entry name" value="COCE_NOND FAMILY, PUTATIVE (AFU_ORTHOLOGUE AFUA_7G00600)-RELATED"/>
    <property type="match status" value="1"/>
</dbReference>
<evidence type="ECO:0000256" key="1">
    <source>
        <dbReference type="ARBA" id="ARBA00022801"/>
    </source>
</evidence>
<name>A0A7Y9LVB1_9MICC</name>
<dbReference type="Proteomes" id="UP000521748">
    <property type="component" value="Unassembled WGS sequence"/>
</dbReference>
<feature type="region of interest" description="Disordered" evidence="2">
    <location>
        <begin position="367"/>
        <end position="402"/>
    </location>
</feature>
<reference evidence="4 5" key="1">
    <citation type="submission" date="2020-07" db="EMBL/GenBank/DDBJ databases">
        <title>Sequencing the genomes of 1000 actinobacteria strains.</title>
        <authorList>
            <person name="Klenk H.-P."/>
        </authorList>
    </citation>
    <scope>NUCLEOTIDE SEQUENCE [LARGE SCALE GENOMIC DNA]</scope>
    <source>
        <strain evidence="4 5">DSM 102047</strain>
    </source>
</reference>
<evidence type="ECO:0000313" key="5">
    <source>
        <dbReference type="Proteomes" id="UP000521748"/>
    </source>
</evidence>
<dbReference type="InterPro" id="IPR000383">
    <property type="entry name" value="Xaa-Pro-like_dom"/>
</dbReference>
<dbReference type="InterPro" id="IPR050585">
    <property type="entry name" value="Xaa-Pro_dipeptidyl-ppase/CocE"/>
</dbReference>
<dbReference type="Pfam" id="PF02129">
    <property type="entry name" value="Peptidase_S15"/>
    <property type="match status" value="1"/>
</dbReference>
<sequence>MPMLTTLLSKLLGLSERPNRALSIIKDFPIPMLDGTELLADRYLPHGDPDASGPVVLMRTPYGRGGVLGRIHANLMAGQGLQVVVQSTRGSFGSQGEFRPFQTEREDGVATAEWIRQQPWCDGRLAMAGGSYVGHTQWAVGPYLEPPLEAMCLAVTTSNFVPNFYPGGTFAADDMVSWSAIIGLQEEPFAALPKPWQLRRTQAAMRGLPLGRADQAAIGKEVKFLQDVVAHAGQDDGYWKGRADHSEALPTLTVPTTMVSGWYDPFLKAQLEDFKALGAAGHPSRITIGSWRHGEPASLKVILSDQIGFLKATFDGDPAPLQRAPVRIALQHSGQWLDFDQWPPPSNPVEFFTTGRGKLAAKAAESSAESFDYSPDDPTPNIGGPLLMGESKQRDNAARESRPDVLVYSGEPLEQHLDVIGELQATIFLRSTHPKLDVFVRLCDVDPQGVSWNVCDGVLRLTDPAEAAEVREVTVQLDPTGYRFQAGHRLRLQISAGAWPRYDRNLGTAEALATASSGIPNRIEILSGTDHPTTITLPIWKP</sequence>
<proteinExistence type="predicted"/>
<keyword evidence="1" id="KW-0378">Hydrolase</keyword>
<dbReference type="InterPro" id="IPR005674">
    <property type="entry name" value="CocE/Ser_esterase"/>
</dbReference>
<keyword evidence="5" id="KW-1185">Reference proteome</keyword>
<dbReference type="Gene3D" id="2.60.120.260">
    <property type="entry name" value="Galactose-binding domain-like"/>
    <property type="match status" value="1"/>
</dbReference>
<accession>A0A7Y9LVB1</accession>
<dbReference type="RefSeq" id="WP_218847214.1">
    <property type="nucleotide sequence ID" value="NZ_JACBYQ010000002.1"/>
</dbReference>
<evidence type="ECO:0000259" key="3">
    <source>
        <dbReference type="SMART" id="SM00939"/>
    </source>
</evidence>
<evidence type="ECO:0000256" key="2">
    <source>
        <dbReference type="SAM" id="MobiDB-lite"/>
    </source>
</evidence>
<comment type="caution">
    <text evidence="4">The sequence shown here is derived from an EMBL/GenBank/DDBJ whole genome shotgun (WGS) entry which is preliminary data.</text>
</comment>
<evidence type="ECO:0000313" key="4">
    <source>
        <dbReference type="EMBL" id="NYE96241.1"/>
    </source>
</evidence>
<feature type="domain" description="Xaa-Pro dipeptidyl-peptidase C-terminal" evidence="3">
    <location>
        <begin position="307"/>
        <end position="536"/>
    </location>
</feature>
<protein>
    <recommendedName>
        <fullName evidence="3">Xaa-Pro dipeptidyl-peptidase C-terminal domain-containing protein</fullName>
    </recommendedName>
</protein>
<organism evidence="4 5">
    <name type="scientific">Psychromicrobium silvestre</name>
    <dbReference type="NCBI Taxonomy" id="1645614"/>
    <lineage>
        <taxon>Bacteria</taxon>
        <taxon>Bacillati</taxon>
        <taxon>Actinomycetota</taxon>
        <taxon>Actinomycetes</taxon>
        <taxon>Micrococcales</taxon>
        <taxon>Micrococcaceae</taxon>
        <taxon>Psychromicrobium</taxon>
    </lineage>
</organism>
<feature type="compositionally biased region" description="Basic and acidic residues" evidence="2">
    <location>
        <begin position="391"/>
        <end position="402"/>
    </location>
</feature>
<dbReference type="NCBIfam" id="TIGR00976">
    <property type="entry name" value="CocE_NonD"/>
    <property type="match status" value="1"/>
</dbReference>
<dbReference type="InterPro" id="IPR013736">
    <property type="entry name" value="Xaa-Pro_dipept_C"/>
</dbReference>
<dbReference type="SMART" id="SM00939">
    <property type="entry name" value="PepX_C"/>
    <property type="match status" value="1"/>
</dbReference>
<dbReference type="SUPFAM" id="SSF49785">
    <property type="entry name" value="Galactose-binding domain-like"/>
    <property type="match status" value="1"/>
</dbReference>
<dbReference type="PANTHER" id="PTHR43056">
    <property type="entry name" value="PEPTIDASE S9 PROLYL OLIGOPEPTIDASE"/>
    <property type="match status" value="1"/>
</dbReference>
<dbReference type="Gene3D" id="1.10.3020.10">
    <property type="entry name" value="alpha-amino acid ester hydrolase ( Helical cap domain)"/>
    <property type="match status" value="1"/>
</dbReference>
<dbReference type="Pfam" id="PF08530">
    <property type="entry name" value="PepX_C"/>
    <property type="match status" value="1"/>
</dbReference>
<dbReference type="AlphaFoldDB" id="A0A7Y9LVB1"/>
<dbReference type="Gene3D" id="3.40.50.1820">
    <property type="entry name" value="alpha/beta hydrolase"/>
    <property type="match status" value="1"/>
</dbReference>
<dbReference type="EMBL" id="JACBYQ010000002">
    <property type="protein sequence ID" value="NYE96241.1"/>
    <property type="molecule type" value="Genomic_DNA"/>
</dbReference>
<dbReference type="SUPFAM" id="SSF53474">
    <property type="entry name" value="alpha/beta-Hydrolases"/>
    <property type="match status" value="1"/>
</dbReference>
<dbReference type="InterPro" id="IPR008979">
    <property type="entry name" value="Galactose-bd-like_sf"/>
</dbReference>
<dbReference type="GO" id="GO:0008239">
    <property type="term" value="F:dipeptidyl-peptidase activity"/>
    <property type="evidence" value="ECO:0007669"/>
    <property type="project" value="InterPro"/>
</dbReference>
<dbReference type="InterPro" id="IPR029058">
    <property type="entry name" value="AB_hydrolase_fold"/>
</dbReference>
<gene>
    <name evidence="4" type="ORF">FHU41_002491</name>
</gene>